<dbReference type="InterPro" id="IPR036505">
    <property type="entry name" value="Amidase/PGRP_sf"/>
</dbReference>
<organism evidence="7">
    <name type="scientific">marine metagenome</name>
    <dbReference type="NCBI Taxonomy" id="408172"/>
    <lineage>
        <taxon>unclassified sequences</taxon>
        <taxon>metagenomes</taxon>
        <taxon>ecological metagenomes</taxon>
    </lineage>
</organism>
<dbReference type="GO" id="GO:0019867">
    <property type="term" value="C:outer membrane"/>
    <property type="evidence" value="ECO:0007669"/>
    <property type="project" value="TreeGrafter"/>
</dbReference>
<keyword evidence="5" id="KW-0961">Cell wall biogenesis/degradation</keyword>
<evidence type="ECO:0000256" key="4">
    <source>
        <dbReference type="ARBA" id="ARBA00022801"/>
    </source>
</evidence>
<dbReference type="GO" id="GO:0009253">
    <property type="term" value="P:peptidoglycan catabolic process"/>
    <property type="evidence" value="ECO:0007669"/>
    <property type="project" value="InterPro"/>
</dbReference>
<dbReference type="Pfam" id="PF01510">
    <property type="entry name" value="Amidase_2"/>
    <property type="match status" value="1"/>
</dbReference>
<dbReference type="GO" id="GO:0071555">
    <property type="term" value="P:cell wall organization"/>
    <property type="evidence" value="ECO:0007669"/>
    <property type="project" value="UniProtKB-KW"/>
</dbReference>
<evidence type="ECO:0000313" key="7">
    <source>
        <dbReference type="EMBL" id="SVC69746.1"/>
    </source>
</evidence>
<feature type="domain" description="N-acetylmuramoyl-L-alanine amidase" evidence="6">
    <location>
        <begin position="8"/>
        <end position="146"/>
    </location>
</feature>
<protein>
    <recommendedName>
        <fullName evidence="3">N-acetylmuramoyl-L-alanine amidase</fullName>
        <ecNumber evidence="3">3.5.1.28</ecNumber>
    </recommendedName>
</protein>
<comment type="similarity">
    <text evidence="2">Belongs to the N-acetylmuramoyl-L-alanine amidase 2 family.</text>
</comment>
<dbReference type="GO" id="GO:0008745">
    <property type="term" value="F:N-acetylmuramoyl-L-alanine amidase activity"/>
    <property type="evidence" value="ECO:0007669"/>
    <property type="project" value="UniProtKB-EC"/>
</dbReference>
<keyword evidence="4" id="KW-0378">Hydrolase</keyword>
<dbReference type="SMART" id="SM00644">
    <property type="entry name" value="Ami_2"/>
    <property type="match status" value="1"/>
</dbReference>
<dbReference type="InterPro" id="IPR036365">
    <property type="entry name" value="PGBD-like_sf"/>
</dbReference>
<dbReference type="PANTHER" id="PTHR30417:SF1">
    <property type="entry name" value="N-ACETYLMURAMOYL-L-ALANINE AMIDASE AMID"/>
    <property type="match status" value="1"/>
</dbReference>
<dbReference type="SUPFAM" id="SSF47090">
    <property type="entry name" value="PGBD-like"/>
    <property type="match status" value="1"/>
</dbReference>
<reference evidence="7" key="1">
    <citation type="submission" date="2018-05" db="EMBL/GenBank/DDBJ databases">
        <authorList>
            <person name="Lanie J.A."/>
            <person name="Ng W.-L."/>
            <person name="Kazmierczak K.M."/>
            <person name="Andrzejewski T.M."/>
            <person name="Davidsen T.M."/>
            <person name="Wayne K.J."/>
            <person name="Tettelin H."/>
            <person name="Glass J.I."/>
            <person name="Rusch D."/>
            <person name="Podicherti R."/>
            <person name="Tsui H.-C.T."/>
            <person name="Winkler M.E."/>
        </authorList>
    </citation>
    <scope>NUCLEOTIDE SEQUENCE</scope>
</reference>
<dbReference type="SUPFAM" id="SSF55846">
    <property type="entry name" value="N-acetylmuramoyl-L-alanine amidase-like"/>
    <property type="match status" value="1"/>
</dbReference>
<dbReference type="GO" id="GO:0009254">
    <property type="term" value="P:peptidoglycan turnover"/>
    <property type="evidence" value="ECO:0007669"/>
    <property type="project" value="TreeGrafter"/>
</dbReference>
<dbReference type="EC" id="3.5.1.28" evidence="3"/>
<dbReference type="Gene3D" id="1.10.101.10">
    <property type="entry name" value="PGBD-like superfamily/PGBD"/>
    <property type="match status" value="1"/>
</dbReference>
<dbReference type="CDD" id="cd06583">
    <property type="entry name" value="PGRP"/>
    <property type="match status" value="1"/>
</dbReference>
<dbReference type="InterPro" id="IPR036366">
    <property type="entry name" value="PGBDSf"/>
</dbReference>
<dbReference type="AlphaFoldDB" id="A0A382P907"/>
<accession>A0A382P907</accession>
<evidence type="ECO:0000256" key="2">
    <source>
        <dbReference type="ARBA" id="ARBA00007553"/>
    </source>
</evidence>
<name>A0A382P907_9ZZZZ</name>
<evidence type="ECO:0000256" key="3">
    <source>
        <dbReference type="ARBA" id="ARBA00011901"/>
    </source>
</evidence>
<evidence type="ECO:0000256" key="1">
    <source>
        <dbReference type="ARBA" id="ARBA00001561"/>
    </source>
</evidence>
<dbReference type="PANTHER" id="PTHR30417">
    <property type="entry name" value="N-ACETYLMURAMOYL-L-ALANINE AMIDASE AMID"/>
    <property type="match status" value="1"/>
</dbReference>
<dbReference type="EMBL" id="UINC01105651">
    <property type="protein sequence ID" value="SVC69746.1"/>
    <property type="molecule type" value="Genomic_DNA"/>
</dbReference>
<dbReference type="Gene3D" id="3.40.80.10">
    <property type="entry name" value="Peptidoglycan recognition protein-like"/>
    <property type="match status" value="1"/>
</dbReference>
<gene>
    <name evidence="7" type="ORF">METZ01_LOCUS322600</name>
</gene>
<dbReference type="InterPro" id="IPR002502">
    <property type="entry name" value="Amidase_domain"/>
</dbReference>
<proteinExistence type="inferred from homology"/>
<evidence type="ECO:0000256" key="5">
    <source>
        <dbReference type="ARBA" id="ARBA00023316"/>
    </source>
</evidence>
<comment type="catalytic activity">
    <reaction evidence="1">
        <text>Hydrolyzes the link between N-acetylmuramoyl residues and L-amino acid residues in certain cell-wall glycopeptides.</text>
        <dbReference type="EC" id="3.5.1.28"/>
    </reaction>
</comment>
<evidence type="ECO:0000259" key="6">
    <source>
        <dbReference type="SMART" id="SM00644"/>
    </source>
</evidence>
<dbReference type="InterPro" id="IPR051206">
    <property type="entry name" value="NAMLAA_amidase_2"/>
</dbReference>
<sequence>MLINKIYSPNFSPKKRTIKSIKILVIHYTGMQSERESLQKLCNFNSKVSCHYLINRNGKVFRLVRDSYIAWHAGKSCWGKYKNLNENSIGIELVNKGHQFGYTSFKKKQISSLIKLCKTLIKKYKIKKKNIVGHSDIAPLRKIDPGEKFPWKYLVKNKVGIWHSYEPNFLKRHRRLKVLTKQDKKKFIKNLNKIGYCFSVKKKPFFIKIIKAFQRHFRKELINGILDRECLMIAQNLAKKL</sequence>